<dbReference type="GO" id="GO:0048038">
    <property type="term" value="F:quinone binding"/>
    <property type="evidence" value="ECO:0007669"/>
    <property type="project" value="UniProtKB-KW"/>
</dbReference>
<dbReference type="EMBL" id="VNHX01000011">
    <property type="protein sequence ID" value="TYP94666.1"/>
    <property type="molecule type" value="Genomic_DNA"/>
</dbReference>
<evidence type="ECO:0000313" key="8">
    <source>
        <dbReference type="EMBL" id="TYP94666.1"/>
    </source>
</evidence>
<protein>
    <recommendedName>
        <fullName evidence="5">NADH-quinone oxidoreductase subunit N</fullName>
        <ecNumber evidence="5">7.1.1.-</ecNumber>
    </recommendedName>
    <alternativeName>
        <fullName evidence="5">NADH dehydrogenase I subunit N</fullName>
    </alternativeName>
    <alternativeName>
        <fullName evidence="5">NDH-1 subunit N</fullName>
    </alternativeName>
</protein>
<sequence length="466" mass="50310">MGAIITLCILGILLLYLGLFKMNKALLPVALVGLLVALGFTLSAWNTDAAPLYNGMVVFDRYALSFSALCIVVTALILLLSKEYFRNISEHIAEYYCLIIFSLTGALLVNAYHNFAMLFVGIEIMSVALYILVGIRKSDFASNEAALKYFLMGAFSTGFLLFGITLMYGASGTFDLGALRNYVTSAETVSPLFYGGVLLMLCGLCFKVGVAPFHFWTPDVYDGAPILITSFMSTVVKIASFVGFLRLFSTALVPLDAFWTPVLLTIVIITLFVGNASALLQSSFKRMMAYSSISHAGYMLFAIVVIGENSVPSIFVYATAYALASVIAFAALILVKRMSGSDQFESFNGLAKRAPWLAFALTIAMLSLAGIPLTAGFIGKFMMFNNVMGSYNVTLLVLAAINAAVAVYYYLHVVVCMYFKNAEGAHAGHTTMMPAPINYKVVLGVAAVLTIVLGVYPDLLLVLFGG</sequence>
<dbReference type="GO" id="GO:0005886">
    <property type="term" value="C:plasma membrane"/>
    <property type="evidence" value="ECO:0007669"/>
    <property type="project" value="UniProtKB-SubCell"/>
</dbReference>
<proteinExistence type="inferred from homology"/>
<keyword evidence="3 5" id="KW-1133">Transmembrane helix</keyword>
<feature type="transmembrane region" description="Helical" evidence="5">
    <location>
        <begin position="441"/>
        <end position="464"/>
    </location>
</feature>
<reference evidence="8 9" key="1">
    <citation type="submission" date="2019-07" db="EMBL/GenBank/DDBJ databases">
        <title>Genomic Encyclopedia of Archaeal and Bacterial Type Strains, Phase II (KMG-II): from individual species to whole genera.</title>
        <authorList>
            <person name="Goeker M."/>
        </authorList>
    </citation>
    <scope>NUCLEOTIDE SEQUENCE [LARGE SCALE GENOMIC DNA]</scope>
    <source>
        <strain evidence="8 9">DSM 18850</strain>
    </source>
</reference>
<feature type="transmembrane region" description="Helical" evidence="5">
    <location>
        <begin position="390"/>
        <end position="411"/>
    </location>
</feature>
<feature type="transmembrane region" description="Helical" evidence="5">
    <location>
        <begin position="191"/>
        <end position="213"/>
    </location>
</feature>
<evidence type="ECO:0000313" key="9">
    <source>
        <dbReference type="Proteomes" id="UP000325105"/>
    </source>
</evidence>
<comment type="caution">
    <text evidence="8">The sequence shown here is derived from an EMBL/GenBank/DDBJ whole genome shotgun (WGS) entry which is preliminary data.</text>
</comment>
<dbReference type="GO" id="GO:0008137">
    <property type="term" value="F:NADH dehydrogenase (ubiquinone) activity"/>
    <property type="evidence" value="ECO:0007669"/>
    <property type="project" value="InterPro"/>
</dbReference>
<feature type="transmembrane region" description="Helical" evidence="5">
    <location>
        <begin position="225"/>
        <end position="245"/>
    </location>
</feature>
<evidence type="ECO:0000259" key="7">
    <source>
        <dbReference type="Pfam" id="PF00361"/>
    </source>
</evidence>
<dbReference type="GO" id="GO:0042773">
    <property type="term" value="P:ATP synthesis coupled electron transport"/>
    <property type="evidence" value="ECO:0007669"/>
    <property type="project" value="InterPro"/>
</dbReference>
<name>A0A5S5DHM0_9SPHI</name>
<comment type="catalytic activity">
    <reaction evidence="5">
        <text>a quinone + NADH + 5 H(+)(in) = a quinol + NAD(+) + 4 H(+)(out)</text>
        <dbReference type="Rhea" id="RHEA:57888"/>
        <dbReference type="ChEBI" id="CHEBI:15378"/>
        <dbReference type="ChEBI" id="CHEBI:24646"/>
        <dbReference type="ChEBI" id="CHEBI:57540"/>
        <dbReference type="ChEBI" id="CHEBI:57945"/>
        <dbReference type="ChEBI" id="CHEBI:132124"/>
    </reaction>
</comment>
<keyword evidence="2 5" id="KW-0812">Transmembrane</keyword>
<feature type="transmembrane region" description="Helical" evidence="5">
    <location>
        <begin position="257"/>
        <end position="280"/>
    </location>
</feature>
<comment type="similarity">
    <text evidence="5">Belongs to the complex I subunit 2 family.</text>
</comment>
<dbReference type="EC" id="7.1.1.-" evidence="5"/>
<feature type="transmembrane region" description="Helical" evidence="5">
    <location>
        <begin position="287"/>
        <end position="307"/>
    </location>
</feature>
<keyword evidence="5" id="KW-1278">Translocase</keyword>
<accession>A0A5S5DHM0</accession>
<feature type="domain" description="NADH:quinone oxidoreductase/Mrp antiporter transmembrane" evidence="7">
    <location>
        <begin position="114"/>
        <end position="401"/>
    </location>
</feature>
<keyword evidence="4 5" id="KW-0472">Membrane</keyword>
<dbReference type="GO" id="GO:0012505">
    <property type="term" value="C:endomembrane system"/>
    <property type="evidence" value="ECO:0007669"/>
    <property type="project" value="UniProtKB-SubCell"/>
</dbReference>
<keyword evidence="9" id="KW-1185">Reference proteome</keyword>
<comment type="function">
    <text evidence="5">NDH-1 shuttles electrons from NADH, via FMN and iron-sulfur (Fe-S) centers, to quinones in the respiratory chain. The immediate electron acceptor for the enzyme in this species is believed to be a menaquinone. Couples the redox reaction to proton translocation (for every two electrons transferred, four hydrogen ions are translocated across the cytoplasmic membrane), and thus conserves the redox energy in a proton gradient.</text>
</comment>
<dbReference type="PRINTS" id="PR01434">
    <property type="entry name" value="NADHDHGNASE5"/>
</dbReference>
<feature type="transmembrane region" description="Helical" evidence="5">
    <location>
        <begin position="115"/>
        <end position="135"/>
    </location>
</feature>
<feature type="transmembrane region" description="Helical" evidence="5">
    <location>
        <begin position="62"/>
        <end position="80"/>
    </location>
</feature>
<feature type="transmembrane region" description="Helical" evidence="5">
    <location>
        <begin position="313"/>
        <end position="335"/>
    </location>
</feature>
<dbReference type="InterPro" id="IPR010096">
    <property type="entry name" value="NADH-Q_OxRdtase_suN/2"/>
</dbReference>
<dbReference type="AlphaFoldDB" id="A0A5S5DHM0"/>
<evidence type="ECO:0000256" key="1">
    <source>
        <dbReference type="ARBA" id="ARBA00004127"/>
    </source>
</evidence>
<evidence type="ECO:0000256" key="6">
    <source>
        <dbReference type="RuleBase" id="RU000320"/>
    </source>
</evidence>
<keyword evidence="5" id="KW-0874">Quinone</keyword>
<evidence type="ECO:0000256" key="4">
    <source>
        <dbReference type="ARBA" id="ARBA00023136"/>
    </source>
</evidence>
<evidence type="ECO:0000256" key="2">
    <source>
        <dbReference type="ARBA" id="ARBA00022692"/>
    </source>
</evidence>
<dbReference type="InterPro" id="IPR001750">
    <property type="entry name" value="ND/Mrp_TM"/>
</dbReference>
<dbReference type="OrthoDB" id="9811718at2"/>
<feature type="transmembrane region" description="Helical" evidence="5">
    <location>
        <begin position="147"/>
        <end position="171"/>
    </location>
</feature>
<dbReference type="HAMAP" id="MF_00445">
    <property type="entry name" value="NDH1_NuoN_1"/>
    <property type="match status" value="1"/>
</dbReference>
<evidence type="ECO:0000256" key="5">
    <source>
        <dbReference type="HAMAP-Rule" id="MF_00445"/>
    </source>
</evidence>
<comment type="subunit">
    <text evidence="5">NDH-1 is composed of 14 different subunits. Subunits NuoA, H, J, K, L, M, N constitute the membrane sector of the complex.</text>
</comment>
<feature type="transmembrane region" description="Helical" evidence="5">
    <location>
        <begin position="25"/>
        <end position="42"/>
    </location>
</feature>
<dbReference type="NCBIfam" id="TIGR01770">
    <property type="entry name" value="NDH_I_N"/>
    <property type="match status" value="1"/>
</dbReference>
<dbReference type="PANTHER" id="PTHR22773">
    <property type="entry name" value="NADH DEHYDROGENASE"/>
    <property type="match status" value="1"/>
</dbReference>
<organism evidence="8 9">
    <name type="scientific">Sphingobacterium allocomposti</name>
    <dbReference type="NCBI Taxonomy" id="415956"/>
    <lineage>
        <taxon>Bacteria</taxon>
        <taxon>Pseudomonadati</taxon>
        <taxon>Bacteroidota</taxon>
        <taxon>Sphingobacteriia</taxon>
        <taxon>Sphingobacteriales</taxon>
        <taxon>Sphingobacteriaceae</taxon>
        <taxon>Sphingobacterium</taxon>
    </lineage>
</organism>
<feature type="transmembrane region" description="Helical" evidence="5">
    <location>
        <begin position="92"/>
        <end position="109"/>
    </location>
</feature>
<keyword evidence="5" id="KW-0813">Transport</keyword>
<dbReference type="Pfam" id="PF00361">
    <property type="entry name" value="Proton_antipo_M"/>
    <property type="match status" value="1"/>
</dbReference>
<dbReference type="Proteomes" id="UP000325105">
    <property type="component" value="Unassembled WGS sequence"/>
</dbReference>
<gene>
    <name evidence="5" type="primary">nuoN</name>
    <name evidence="8" type="ORF">BC792_11174</name>
</gene>
<dbReference type="GO" id="GO:0050136">
    <property type="term" value="F:NADH dehydrogenase (quinone) (non-electrogenic) activity"/>
    <property type="evidence" value="ECO:0007669"/>
    <property type="project" value="UniProtKB-UniRule"/>
</dbReference>
<feature type="transmembrane region" description="Helical" evidence="5">
    <location>
        <begin position="356"/>
        <end position="378"/>
    </location>
</feature>
<evidence type="ECO:0000256" key="3">
    <source>
        <dbReference type="ARBA" id="ARBA00022989"/>
    </source>
</evidence>
<keyword evidence="5" id="KW-0520">NAD</keyword>
<dbReference type="RefSeq" id="WP_148908785.1">
    <property type="nucleotide sequence ID" value="NZ_VNHX01000011.1"/>
</dbReference>
<keyword evidence="5" id="KW-1003">Cell membrane</keyword>
<comment type="subcellular location">
    <subcellularLocation>
        <location evidence="5">Cell membrane</location>
        <topology evidence="5">Multi-pass membrane protein</topology>
    </subcellularLocation>
    <subcellularLocation>
        <location evidence="1">Endomembrane system</location>
        <topology evidence="1">Multi-pass membrane protein</topology>
    </subcellularLocation>
    <subcellularLocation>
        <location evidence="6">Membrane</location>
        <topology evidence="6">Multi-pass membrane protein</topology>
    </subcellularLocation>
</comment>